<organism evidence="2 3">
    <name type="scientific">Candida theae</name>
    <dbReference type="NCBI Taxonomy" id="1198502"/>
    <lineage>
        <taxon>Eukaryota</taxon>
        <taxon>Fungi</taxon>
        <taxon>Dikarya</taxon>
        <taxon>Ascomycota</taxon>
        <taxon>Saccharomycotina</taxon>
        <taxon>Pichiomycetes</taxon>
        <taxon>Debaryomycetaceae</taxon>
        <taxon>Candida/Lodderomyces clade</taxon>
        <taxon>Candida</taxon>
    </lineage>
</organism>
<sequence length="113" mass="11882">MKFTTFTTTAAALFAGVAVAAPASATAATPTGDVLVPTQSSVPIFQEFQELEKDVEKIVQDVRSVVPLVSGNATYPQDLRQLISAISTTANDVEGLVRDIGQDLRGIFTGGRN</sequence>
<feature type="signal peptide" evidence="1">
    <location>
        <begin position="1"/>
        <end position="20"/>
    </location>
</feature>
<gene>
    <name evidence="2" type="ORF">KGF57_004759</name>
</gene>
<proteinExistence type="predicted"/>
<dbReference type="RefSeq" id="XP_051606671.1">
    <property type="nucleotide sequence ID" value="XM_051754303.1"/>
</dbReference>
<feature type="chain" id="PRO_5041934616" evidence="1">
    <location>
        <begin position="21"/>
        <end position="113"/>
    </location>
</feature>
<evidence type="ECO:0000313" key="2">
    <source>
        <dbReference type="EMBL" id="KAI5949161.1"/>
    </source>
</evidence>
<keyword evidence="3" id="KW-1185">Reference proteome</keyword>
<keyword evidence="1" id="KW-0732">Signal</keyword>
<accession>A0AAD5BAX6</accession>
<evidence type="ECO:0000313" key="3">
    <source>
        <dbReference type="Proteomes" id="UP001204833"/>
    </source>
</evidence>
<dbReference type="AlphaFoldDB" id="A0AAD5BAX6"/>
<dbReference type="Proteomes" id="UP001204833">
    <property type="component" value="Unassembled WGS sequence"/>
</dbReference>
<evidence type="ECO:0000256" key="1">
    <source>
        <dbReference type="SAM" id="SignalP"/>
    </source>
</evidence>
<protein>
    <submittedName>
        <fullName evidence="2">Uncharacterized protein</fullName>
    </submittedName>
</protein>
<name>A0AAD5BAX6_9ASCO</name>
<dbReference type="EMBL" id="JAIHNG010000164">
    <property type="protein sequence ID" value="KAI5949161.1"/>
    <property type="molecule type" value="Genomic_DNA"/>
</dbReference>
<dbReference type="GeneID" id="76152803"/>
<comment type="caution">
    <text evidence="2">The sequence shown here is derived from an EMBL/GenBank/DDBJ whole genome shotgun (WGS) entry which is preliminary data.</text>
</comment>
<reference evidence="2 3" key="1">
    <citation type="journal article" date="2022" name="DNA Res.">
        <title>Genome analysis of five recently described species of the CUG-Ser clade uncovers Candida theae as a new hybrid lineage with pathogenic potential in the Candida parapsilosis species complex.</title>
        <authorList>
            <person name="Mixao V."/>
            <person name="Del Olmo V."/>
            <person name="Hegedusova E."/>
            <person name="Saus E."/>
            <person name="Pryszcz L."/>
            <person name="Cillingova A."/>
            <person name="Nosek J."/>
            <person name="Gabaldon T."/>
        </authorList>
    </citation>
    <scope>NUCLEOTIDE SEQUENCE [LARGE SCALE GENOMIC DNA]</scope>
    <source>
        <strain evidence="2 3">CBS 12239</strain>
    </source>
</reference>